<dbReference type="PANTHER" id="PTHR30576:SF20">
    <property type="entry name" value="QUINOVOSAMINEPHOSPHOTRANSFERAE-RELATED"/>
    <property type="match status" value="1"/>
</dbReference>
<name>A0A7W6NY27_9SPHN</name>
<dbReference type="EMBL" id="JACIEH010000003">
    <property type="protein sequence ID" value="MBB4099938.1"/>
    <property type="molecule type" value="Genomic_DNA"/>
</dbReference>
<dbReference type="PANTHER" id="PTHR30576">
    <property type="entry name" value="COLANIC BIOSYNTHESIS UDP-GLUCOSE LIPID CARRIER TRANSFERASE"/>
    <property type="match status" value="1"/>
</dbReference>
<feature type="domain" description="Bacterial sugar transferase" evidence="4">
    <location>
        <begin position="3"/>
        <end position="197"/>
    </location>
</feature>
<proteinExistence type="inferred from homology"/>
<keyword evidence="3" id="KW-0812">Transmembrane</keyword>
<protein>
    <submittedName>
        <fullName evidence="5">Lipopolysaccharide/colanic/teichoic acid biosynthesis glycosyltransferase</fullName>
    </submittedName>
</protein>
<dbReference type="InterPro" id="IPR003362">
    <property type="entry name" value="Bact_transf"/>
</dbReference>
<dbReference type="RefSeq" id="WP_221262840.1">
    <property type="nucleotide sequence ID" value="NZ_JACIEH010000003.1"/>
</dbReference>
<keyword evidence="3" id="KW-1133">Transmembrane helix</keyword>
<keyword evidence="5" id="KW-0808">Transferase</keyword>
<dbReference type="Proteomes" id="UP000557392">
    <property type="component" value="Unassembled WGS sequence"/>
</dbReference>
<dbReference type="AlphaFoldDB" id="A0A7W6NY27"/>
<evidence type="ECO:0000256" key="1">
    <source>
        <dbReference type="ARBA" id="ARBA00006464"/>
    </source>
</evidence>
<keyword evidence="3" id="KW-0472">Membrane</keyword>
<evidence type="ECO:0000256" key="3">
    <source>
        <dbReference type="SAM" id="Phobius"/>
    </source>
</evidence>
<comment type="caution">
    <text evidence="5">The sequence shown here is derived from an EMBL/GenBank/DDBJ whole genome shotgun (WGS) entry which is preliminary data.</text>
</comment>
<dbReference type="Pfam" id="PF02397">
    <property type="entry name" value="Bac_transf"/>
    <property type="match status" value="1"/>
</dbReference>
<keyword evidence="2" id="KW-0270">Exopolysaccharide synthesis</keyword>
<accession>A0A7W6NY27</accession>
<organism evidence="5 6">
    <name type="scientific">Sphingomonas kyeonggiensis</name>
    <dbReference type="NCBI Taxonomy" id="1268553"/>
    <lineage>
        <taxon>Bacteria</taxon>
        <taxon>Pseudomonadati</taxon>
        <taxon>Pseudomonadota</taxon>
        <taxon>Alphaproteobacteria</taxon>
        <taxon>Sphingomonadales</taxon>
        <taxon>Sphingomonadaceae</taxon>
        <taxon>Sphingomonas</taxon>
    </lineage>
</organism>
<keyword evidence="6" id="KW-1185">Reference proteome</keyword>
<comment type="similarity">
    <text evidence="1">Belongs to the bacterial sugar transferase family.</text>
</comment>
<dbReference type="GO" id="GO:0000271">
    <property type="term" value="P:polysaccharide biosynthetic process"/>
    <property type="evidence" value="ECO:0007669"/>
    <property type="project" value="UniProtKB-KW"/>
</dbReference>
<evidence type="ECO:0000313" key="5">
    <source>
        <dbReference type="EMBL" id="MBB4099938.1"/>
    </source>
</evidence>
<feature type="transmembrane region" description="Helical" evidence="3">
    <location>
        <begin position="6"/>
        <end position="31"/>
    </location>
</feature>
<evidence type="ECO:0000259" key="4">
    <source>
        <dbReference type="Pfam" id="PF02397"/>
    </source>
</evidence>
<dbReference type="GO" id="GO:0016780">
    <property type="term" value="F:phosphotransferase activity, for other substituted phosphate groups"/>
    <property type="evidence" value="ECO:0007669"/>
    <property type="project" value="TreeGrafter"/>
</dbReference>
<evidence type="ECO:0000256" key="2">
    <source>
        <dbReference type="ARBA" id="ARBA00023169"/>
    </source>
</evidence>
<sequence length="220" mass="24316">MIKRLFDIVAAGSALLLLSPVLVPVVIVLLLTGEHEVFYRQERIGRGGKLFGILKFATMLKNSATLPGGDITVRGDPRVLPVGQFLRKTKINELPQLINVLFGDMSLIGYRPLTPRVAAMFPDEHWKAIAHLRPGLSGIGSIVFRDEERILDQAVDREAVYREVIAPYKAALERWYAVHAGLWTDVKLISLTLAAIVKPDLDIGSMLPDLPPPPEALRAK</sequence>
<reference evidence="5 6" key="1">
    <citation type="submission" date="2020-08" db="EMBL/GenBank/DDBJ databases">
        <title>Genomic Encyclopedia of Type Strains, Phase IV (KMG-IV): sequencing the most valuable type-strain genomes for metagenomic binning, comparative biology and taxonomic classification.</title>
        <authorList>
            <person name="Goeker M."/>
        </authorList>
    </citation>
    <scope>NUCLEOTIDE SEQUENCE [LARGE SCALE GENOMIC DNA]</scope>
    <source>
        <strain evidence="5 6">DSM 101806</strain>
    </source>
</reference>
<gene>
    <name evidence="5" type="ORF">GGR46_003510</name>
</gene>
<evidence type="ECO:0000313" key="6">
    <source>
        <dbReference type="Proteomes" id="UP000557392"/>
    </source>
</evidence>